<keyword evidence="10 12" id="KW-0472">Membrane</keyword>
<evidence type="ECO:0000256" key="12">
    <source>
        <dbReference type="PROSITE-ProRule" id="PRU01360"/>
    </source>
</evidence>
<keyword evidence="7" id="KW-0408">Iron</keyword>
<dbReference type="PANTHER" id="PTHR32552:SF68">
    <property type="entry name" value="FERRICHROME OUTER MEMBRANE TRANSPORTER_PHAGE RECEPTOR"/>
    <property type="match status" value="1"/>
</dbReference>
<comment type="similarity">
    <text evidence="12 13">Belongs to the TonB-dependent receptor family.</text>
</comment>
<organism evidence="16 17">
    <name type="scientific">Chitinophaga solisilvae</name>
    <dbReference type="NCBI Taxonomy" id="1233460"/>
    <lineage>
        <taxon>Bacteria</taxon>
        <taxon>Pseudomonadati</taxon>
        <taxon>Bacteroidota</taxon>
        <taxon>Chitinophagia</taxon>
        <taxon>Chitinophagales</taxon>
        <taxon>Chitinophagaceae</taxon>
        <taxon>Chitinophaga</taxon>
    </lineage>
</organism>
<dbReference type="PANTHER" id="PTHR32552">
    <property type="entry name" value="FERRICHROME IRON RECEPTOR-RELATED"/>
    <property type="match status" value="1"/>
</dbReference>
<comment type="caution">
    <text evidence="16">The sequence shown here is derived from an EMBL/GenBank/DDBJ whole genome shotgun (WGS) entry which is preliminary data.</text>
</comment>
<evidence type="ECO:0000256" key="6">
    <source>
        <dbReference type="ARBA" id="ARBA00022729"/>
    </source>
</evidence>
<evidence type="ECO:0000259" key="14">
    <source>
        <dbReference type="Pfam" id="PF00593"/>
    </source>
</evidence>
<dbReference type="EMBL" id="RIAR02000001">
    <property type="protein sequence ID" value="NSL87154.1"/>
    <property type="molecule type" value="Genomic_DNA"/>
</dbReference>
<keyword evidence="6" id="KW-0732">Signal</keyword>
<evidence type="ECO:0000313" key="16">
    <source>
        <dbReference type="EMBL" id="NSL87154.1"/>
    </source>
</evidence>
<dbReference type="Gene3D" id="2.170.130.10">
    <property type="entry name" value="TonB-dependent receptor, plug domain"/>
    <property type="match status" value="1"/>
</dbReference>
<gene>
    <name evidence="16" type="ORF">ECE50_009955</name>
</gene>
<dbReference type="Proteomes" id="UP000281028">
    <property type="component" value="Unassembled WGS sequence"/>
</dbReference>
<dbReference type="AlphaFoldDB" id="A0A3S1AXR8"/>
<evidence type="ECO:0000256" key="3">
    <source>
        <dbReference type="ARBA" id="ARBA00022452"/>
    </source>
</evidence>
<evidence type="ECO:0000256" key="7">
    <source>
        <dbReference type="ARBA" id="ARBA00023004"/>
    </source>
</evidence>
<sequence length="719" mass="80713">MNRLLIATLAALLTGNLHAQHNGAMKKGHNSEGNDTVTHDLNEIEITSKYYRKYKLDNSSASLKLLTPVLRLPQNIQEIDKSILLDQQAININESVTRNVSGAMRNNTADFYGPFIYMRGSAINTLRNGVDLSMIYYGPMPEDAGIIDRLEFIKGPAGFVNAVGDPAGSFNIVTKQPTGKSSNQVNLTLGSFDLYRITGDFDGNFDKQKKWQYRLNVVGQKARSFQKFVFNDKVLVNPVIKYNINDHSFISAEYIYQKQEFLQYLLTVFTPNGFNSLPEDFSIADPDKKPVKANENNAFLTYHNNFSKNWQFTAKATFARDHLDGNYFFVSKYDATKPNLIQRRVTYERFNTDVYSFQAYVNGAFNTGAIVHKILGGIDANQKKLLAYSGYNDPQANQALYPLDVNNPVYGITFDSNERSGSLNDIATNKQTIRYFAGYVQDELNMLDNKLRLTLAARLTSSRSSVAIPKVSKVDDLVLTPRVGLSYSILPDFTAYFLYDQTYTPQSGISAAGDVFKPLKGKNSEIGLKKDWANGKWNTAVSVYHITRDNIIVTDPSTNLQSQIGQTKSKGIEFDLKGEIVKGLNAVINYAYTDSYISDDANKSYIGLSSPYRVRHIQNTWLNYKLPFSFSKGFAVSGGYQFQAGRAGRYPQDGNLDLANVFRVDGGIGWSNSRFSVNGIVNNILNRHNYGSAWTRPAGLYAYVPFQPREFRVTLGYNF</sequence>
<keyword evidence="9 13" id="KW-0798">TonB box</keyword>
<dbReference type="Gene3D" id="2.40.170.20">
    <property type="entry name" value="TonB-dependent receptor, beta-barrel domain"/>
    <property type="match status" value="1"/>
</dbReference>
<dbReference type="InterPro" id="IPR012910">
    <property type="entry name" value="Plug_dom"/>
</dbReference>
<evidence type="ECO:0000256" key="5">
    <source>
        <dbReference type="ARBA" id="ARBA00022692"/>
    </source>
</evidence>
<evidence type="ECO:0000256" key="1">
    <source>
        <dbReference type="ARBA" id="ARBA00004571"/>
    </source>
</evidence>
<keyword evidence="5 12" id="KW-0812">Transmembrane</keyword>
<dbReference type="InterPro" id="IPR036942">
    <property type="entry name" value="Beta-barrel_TonB_sf"/>
</dbReference>
<proteinExistence type="inferred from homology"/>
<reference evidence="16" key="1">
    <citation type="submission" date="2020-05" db="EMBL/GenBank/DDBJ databases">
        <title>Chitinophaga laudate sp. nov., isolated from a tropical peat swamp.</title>
        <authorList>
            <person name="Goh C.B.S."/>
            <person name="Lee M.S."/>
            <person name="Parimannan S."/>
            <person name="Pasbakhsh P."/>
            <person name="Yule C.M."/>
            <person name="Rajandas H."/>
            <person name="Loke S."/>
            <person name="Croft L."/>
            <person name="Tan J.B.L."/>
        </authorList>
    </citation>
    <scope>NUCLEOTIDE SEQUENCE</scope>
    <source>
        <strain evidence="16">Mgbs1</strain>
    </source>
</reference>
<dbReference type="InterPro" id="IPR039426">
    <property type="entry name" value="TonB-dep_rcpt-like"/>
</dbReference>
<dbReference type="Pfam" id="PF07715">
    <property type="entry name" value="Plug"/>
    <property type="match status" value="1"/>
</dbReference>
<name>A0A3S1AXR8_9BACT</name>
<dbReference type="Pfam" id="PF00593">
    <property type="entry name" value="TonB_dep_Rec_b-barrel"/>
    <property type="match status" value="1"/>
</dbReference>
<dbReference type="GO" id="GO:0015344">
    <property type="term" value="F:siderophore uptake transmembrane transporter activity"/>
    <property type="evidence" value="ECO:0007669"/>
    <property type="project" value="TreeGrafter"/>
</dbReference>
<evidence type="ECO:0000256" key="13">
    <source>
        <dbReference type="RuleBase" id="RU003357"/>
    </source>
</evidence>
<evidence type="ECO:0000256" key="9">
    <source>
        <dbReference type="ARBA" id="ARBA00023077"/>
    </source>
</evidence>
<evidence type="ECO:0000256" key="4">
    <source>
        <dbReference type="ARBA" id="ARBA00022496"/>
    </source>
</evidence>
<protein>
    <submittedName>
        <fullName evidence="16">TonB-dependent receptor</fullName>
    </submittedName>
</protein>
<evidence type="ECO:0000256" key="8">
    <source>
        <dbReference type="ARBA" id="ARBA00023065"/>
    </source>
</evidence>
<keyword evidence="2 12" id="KW-0813">Transport</keyword>
<keyword evidence="3 12" id="KW-1134">Transmembrane beta strand</keyword>
<keyword evidence="16" id="KW-0675">Receptor</keyword>
<evidence type="ECO:0000256" key="11">
    <source>
        <dbReference type="ARBA" id="ARBA00023237"/>
    </source>
</evidence>
<dbReference type="CDD" id="cd01347">
    <property type="entry name" value="ligand_gated_channel"/>
    <property type="match status" value="1"/>
</dbReference>
<dbReference type="InterPro" id="IPR037066">
    <property type="entry name" value="Plug_dom_sf"/>
</dbReference>
<keyword evidence="8" id="KW-0406">Ion transport</keyword>
<feature type="domain" description="TonB-dependent receptor plug" evidence="15">
    <location>
        <begin position="70"/>
        <end position="168"/>
    </location>
</feature>
<dbReference type="GO" id="GO:0009279">
    <property type="term" value="C:cell outer membrane"/>
    <property type="evidence" value="ECO:0007669"/>
    <property type="project" value="UniProtKB-SubCell"/>
</dbReference>
<dbReference type="SUPFAM" id="SSF56935">
    <property type="entry name" value="Porins"/>
    <property type="match status" value="1"/>
</dbReference>
<accession>A0A3S1AXR8</accession>
<keyword evidence="11 12" id="KW-0998">Cell outer membrane</keyword>
<evidence type="ECO:0000256" key="2">
    <source>
        <dbReference type="ARBA" id="ARBA00022448"/>
    </source>
</evidence>
<keyword evidence="4" id="KW-0410">Iron transport</keyword>
<dbReference type="InterPro" id="IPR000531">
    <property type="entry name" value="Beta-barrel_TonB"/>
</dbReference>
<evidence type="ECO:0000313" key="17">
    <source>
        <dbReference type="Proteomes" id="UP000281028"/>
    </source>
</evidence>
<feature type="domain" description="TonB-dependent receptor-like beta-barrel" evidence="14">
    <location>
        <begin position="280"/>
        <end position="684"/>
    </location>
</feature>
<evidence type="ECO:0000256" key="10">
    <source>
        <dbReference type="ARBA" id="ARBA00023136"/>
    </source>
</evidence>
<comment type="subcellular location">
    <subcellularLocation>
        <location evidence="1 12">Cell outer membrane</location>
        <topology evidence="1 12">Multi-pass membrane protein</topology>
    </subcellularLocation>
</comment>
<dbReference type="PROSITE" id="PS52016">
    <property type="entry name" value="TONB_DEPENDENT_REC_3"/>
    <property type="match status" value="1"/>
</dbReference>
<keyword evidence="17" id="KW-1185">Reference proteome</keyword>
<dbReference type="OrthoDB" id="9775095at2"/>
<evidence type="ECO:0000259" key="15">
    <source>
        <dbReference type="Pfam" id="PF07715"/>
    </source>
</evidence>